<dbReference type="SUPFAM" id="SSF55008">
    <property type="entry name" value="HMA, heavy metal-associated domain"/>
    <property type="match status" value="1"/>
</dbReference>
<dbReference type="GO" id="GO:0046872">
    <property type="term" value="F:metal ion binding"/>
    <property type="evidence" value="ECO:0007669"/>
    <property type="project" value="InterPro"/>
</dbReference>
<organism evidence="2 3">
    <name type="scientific">Nocardioides panzhihuensis</name>
    <dbReference type="NCBI Taxonomy" id="860243"/>
    <lineage>
        <taxon>Bacteria</taxon>
        <taxon>Bacillati</taxon>
        <taxon>Actinomycetota</taxon>
        <taxon>Actinomycetes</taxon>
        <taxon>Propionibacteriales</taxon>
        <taxon>Nocardioidaceae</taxon>
        <taxon>Nocardioides</taxon>
    </lineage>
</organism>
<dbReference type="Pfam" id="PF00403">
    <property type="entry name" value="HMA"/>
    <property type="match status" value="1"/>
</dbReference>
<dbReference type="AlphaFoldDB" id="A0A7Z0DL13"/>
<gene>
    <name evidence="2" type="ORF">BJ988_001892</name>
</gene>
<dbReference type="PROSITE" id="PS50846">
    <property type="entry name" value="HMA_2"/>
    <property type="match status" value="1"/>
</dbReference>
<dbReference type="InterPro" id="IPR036163">
    <property type="entry name" value="HMA_dom_sf"/>
</dbReference>
<keyword evidence="3" id="KW-1185">Reference proteome</keyword>
<sequence length="71" mass="7550">MSLRPRTYDTCNRCVETVTSALGDLDGVQGVEVDLNPGAVSSARVTADEPVEPRVLRSTLAKAGFTIARDT</sequence>
<evidence type="ECO:0000313" key="2">
    <source>
        <dbReference type="EMBL" id="NYI77244.1"/>
    </source>
</evidence>
<accession>A0A7Z0DL13</accession>
<feature type="domain" description="HMA" evidence="1">
    <location>
        <begin position="1"/>
        <end position="68"/>
    </location>
</feature>
<evidence type="ECO:0000313" key="3">
    <source>
        <dbReference type="Proteomes" id="UP000564496"/>
    </source>
</evidence>
<reference evidence="2 3" key="1">
    <citation type="submission" date="2020-07" db="EMBL/GenBank/DDBJ databases">
        <title>Sequencing the genomes of 1000 actinobacteria strains.</title>
        <authorList>
            <person name="Klenk H.-P."/>
        </authorList>
    </citation>
    <scope>NUCLEOTIDE SEQUENCE [LARGE SCALE GENOMIC DNA]</scope>
    <source>
        <strain evidence="2 3">DSM 26487</strain>
    </source>
</reference>
<protein>
    <submittedName>
        <fullName evidence="2">Copper chaperone CopZ</fullName>
    </submittedName>
</protein>
<dbReference type="InterPro" id="IPR006121">
    <property type="entry name" value="HMA_dom"/>
</dbReference>
<comment type="caution">
    <text evidence="2">The sequence shown here is derived from an EMBL/GenBank/DDBJ whole genome shotgun (WGS) entry which is preliminary data.</text>
</comment>
<dbReference type="EMBL" id="JACBZR010000001">
    <property type="protein sequence ID" value="NYI77244.1"/>
    <property type="molecule type" value="Genomic_DNA"/>
</dbReference>
<proteinExistence type="predicted"/>
<dbReference type="Gene3D" id="3.30.70.100">
    <property type="match status" value="1"/>
</dbReference>
<dbReference type="Proteomes" id="UP000564496">
    <property type="component" value="Unassembled WGS sequence"/>
</dbReference>
<dbReference type="CDD" id="cd00371">
    <property type="entry name" value="HMA"/>
    <property type="match status" value="1"/>
</dbReference>
<name>A0A7Z0DL13_9ACTN</name>
<dbReference type="RefSeq" id="WP_179657763.1">
    <property type="nucleotide sequence ID" value="NZ_JACBZR010000001.1"/>
</dbReference>
<evidence type="ECO:0000259" key="1">
    <source>
        <dbReference type="PROSITE" id="PS50846"/>
    </source>
</evidence>